<evidence type="ECO:0000313" key="1">
    <source>
        <dbReference type="EMBL" id="KPP66449.1"/>
    </source>
</evidence>
<dbReference type="AlphaFoldDB" id="A0A0N8JYG2"/>
<dbReference type="EMBL" id="JARO02005641">
    <property type="protein sequence ID" value="KPP66449.1"/>
    <property type="molecule type" value="Genomic_DNA"/>
</dbReference>
<evidence type="ECO:0000313" key="2">
    <source>
        <dbReference type="Proteomes" id="UP000034805"/>
    </source>
</evidence>
<dbReference type="STRING" id="113540.ENSSFOP00015027860"/>
<reference evidence="1 2" key="1">
    <citation type="submission" date="2015-08" db="EMBL/GenBank/DDBJ databases">
        <title>The genome of the Asian arowana (Scleropages formosus).</title>
        <authorList>
            <person name="Tan M.H."/>
            <person name="Gan H.M."/>
            <person name="Croft L.J."/>
            <person name="Austin C.M."/>
        </authorList>
    </citation>
    <scope>NUCLEOTIDE SEQUENCE [LARGE SCALE GENOMIC DNA]</scope>
    <source>
        <strain evidence="1">Aro1</strain>
    </source>
</reference>
<accession>A0A0N8JYG2</accession>
<dbReference type="Proteomes" id="UP000034805">
    <property type="component" value="Unassembled WGS sequence"/>
</dbReference>
<protein>
    <submittedName>
        <fullName evidence="1">Uncharacterized protein</fullName>
    </submittedName>
</protein>
<organism evidence="1 2">
    <name type="scientific">Scleropages formosus</name>
    <name type="common">Asian bonytongue</name>
    <name type="synonym">Osteoglossum formosum</name>
    <dbReference type="NCBI Taxonomy" id="113540"/>
    <lineage>
        <taxon>Eukaryota</taxon>
        <taxon>Metazoa</taxon>
        <taxon>Chordata</taxon>
        <taxon>Craniata</taxon>
        <taxon>Vertebrata</taxon>
        <taxon>Euteleostomi</taxon>
        <taxon>Actinopterygii</taxon>
        <taxon>Neopterygii</taxon>
        <taxon>Teleostei</taxon>
        <taxon>Osteoglossocephala</taxon>
        <taxon>Osteoglossomorpha</taxon>
        <taxon>Osteoglossiformes</taxon>
        <taxon>Osteoglossidae</taxon>
        <taxon>Scleropages</taxon>
    </lineage>
</organism>
<name>A0A0N8JYG2_SCLFO</name>
<comment type="caution">
    <text evidence="1">The sequence shown here is derived from an EMBL/GenBank/DDBJ whole genome shotgun (WGS) entry which is preliminary data.</text>
</comment>
<gene>
    <name evidence="1" type="ORF">Z043_115052</name>
</gene>
<sequence length="247" mass="26497">MDHHEMINFDNVALPIAARPQDREARKFAASGSGILGEEGGRRCCAGGHGERSIGGVMPGSRRSWGALGRCLLLPLLTPCALLSAWAPECRAHPQPCQILKRIGHTVRVGAVHLQPRVLGEGDTDGGRKSILLAVETLNRMADVLPFNLSLEVVMAVETGLGELPAFSFASSSTRAATDPVSFLQSVCHTVVVQGVSAMMAFPQSRGELLELEFVSTAETRSEKLRRIGVGGGFPGLDRRWTIQHRG</sequence>
<proteinExistence type="predicted"/>